<dbReference type="InterPro" id="IPR002656">
    <property type="entry name" value="Acyl_transf_3_dom"/>
</dbReference>
<dbReference type="InterPro" id="IPR050879">
    <property type="entry name" value="Acyltransferase_3"/>
</dbReference>
<dbReference type="AlphaFoldDB" id="A0A3S4MHI1"/>
<organism evidence="3 4">
    <name type="scientific">Pseudomonas fluorescens</name>
    <dbReference type="NCBI Taxonomy" id="294"/>
    <lineage>
        <taxon>Bacteria</taxon>
        <taxon>Pseudomonadati</taxon>
        <taxon>Pseudomonadota</taxon>
        <taxon>Gammaproteobacteria</taxon>
        <taxon>Pseudomonadales</taxon>
        <taxon>Pseudomonadaceae</taxon>
        <taxon>Pseudomonas</taxon>
    </lineage>
</organism>
<feature type="transmembrane region" description="Helical" evidence="1">
    <location>
        <begin position="276"/>
        <end position="297"/>
    </location>
</feature>
<dbReference type="GO" id="GO:0016747">
    <property type="term" value="F:acyltransferase activity, transferring groups other than amino-acyl groups"/>
    <property type="evidence" value="ECO:0007669"/>
    <property type="project" value="InterPro"/>
</dbReference>
<feature type="transmembrane region" description="Helical" evidence="1">
    <location>
        <begin position="80"/>
        <end position="98"/>
    </location>
</feature>
<feature type="transmembrane region" description="Helical" evidence="1">
    <location>
        <begin position="200"/>
        <end position="218"/>
    </location>
</feature>
<dbReference type="PANTHER" id="PTHR23028:SF53">
    <property type="entry name" value="ACYL_TRANSF_3 DOMAIN-CONTAINING PROTEIN"/>
    <property type="match status" value="1"/>
</dbReference>
<protein>
    <submittedName>
        <fullName evidence="3">Putative acyltransferase</fullName>
    </submittedName>
</protein>
<gene>
    <name evidence="3" type="ORF">NCTC10783_01305</name>
</gene>
<keyword evidence="1" id="KW-1133">Transmembrane helix</keyword>
<dbReference type="GO" id="GO:0000271">
    <property type="term" value="P:polysaccharide biosynthetic process"/>
    <property type="evidence" value="ECO:0007669"/>
    <property type="project" value="TreeGrafter"/>
</dbReference>
<keyword evidence="3" id="KW-0012">Acyltransferase</keyword>
<dbReference type="GO" id="GO:0016020">
    <property type="term" value="C:membrane"/>
    <property type="evidence" value="ECO:0007669"/>
    <property type="project" value="TreeGrafter"/>
</dbReference>
<dbReference type="PANTHER" id="PTHR23028">
    <property type="entry name" value="ACETYLTRANSFERASE"/>
    <property type="match status" value="1"/>
</dbReference>
<feature type="transmembrane region" description="Helical" evidence="1">
    <location>
        <begin position="254"/>
        <end position="270"/>
    </location>
</feature>
<feature type="transmembrane region" description="Helical" evidence="1">
    <location>
        <begin position="6"/>
        <end position="28"/>
    </location>
</feature>
<dbReference type="Pfam" id="PF01757">
    <property type="entry name" value="Acyl_transf_3"/>
    <property type="match status" value="1"/>
</dbReference>
<evidence type="ECO:0000313" key="4">
    <source>
        <dbReference type="Proteomes" id="UP000278078"/>
    </source>
</evidence>
<keyword evidence="1" id="KW-0472">Membrane</keyword>
<feature type="transmembrane region" description="Helical" evidence="1">
    <location>
        <begin position="309"/>
        <end position="329"/>
    </location>
</feature>
<feature type="transmembrane region" description="Helical" evidence="1">
    <location>
        <begin position="118"/>
        <end position="139"/>
    </location>
</feature>
<feature type="transmembrane region" description="Helical" evidence="1">
    <location>
        <begin position="40"/>
        <end position="60"/>
    </location>
</feature>
<dbReference type="EMBL" id="LR134300">
    <property type="protein sequence ID" value="VEE45452.1"/>
    <property type="molecule type" value="Genomic_DNA"/>
</dbReference>
<feature type="transmembrane region" description="Helical" evidence="1">
    <location>
        <begin position="172"/>
        <end position="193"/>
    </location>
</feature>
<feature type="domain" description="Acyltransferase 3" evidence="2">
    <location>
        <begin position="38"/>
        <end position="358"/>
    </location>
</feature>
<dbReference type="Proteomes" id="UP000278078">
    <property type="component" value="Chromosome"/>
</dbReference>
<evidence type="ECO:0000259" key="2">
    <source>
        <dbReference type="Pfam" id="PF01757"/>
    </source>
</evidence>
<accession>A0A3S4MHI1</accession>
<feature type="transmembrane region" description="Helical" evidence="1">
    <location>
        <begin position="224"/>
        <end position="242"/>
    </location>
</feature>
<evidence type="ECO:0000256" key="1">
    <source>
        <dbReference type="SAM" id="Phobius"/>
    </source>
</evidence>
<evidence type="ECO:0000313" key="3">
    <source>
        <dbReference type="EMBL" id="VEE45452.1"/>
    </source>
</evidence>
<proteinExistence type="predicted"/>
<sequence length="386" mass="42829">MEEIYILVIFVTSVLVIGSAVKLTGVTANETINRHSPIDALRGWLATSVACHHALITYTWKTEGEWKDSASHFISNMGSIPVSIFFMITAFLFFGKIYRKTPVWTDIITSRLTRILPLYYTLVGVVIIISIASTDFHIIDAKSLSIQILKWLLFLGVPINGFDDSRNILAGVQWTLIYESIFYISLPVIAAFSSKQTSRTAFLTSLAFISLIFTVGVAKEIIRPGLFALFAIGAIPVLLKRNYEHVHDAMRSKVASSISAASMIIAFTATEKYSPTQMVLCGIAFFPIALGNEMFGILRSRGAKSLGEISYSIYLTHGIVLYALFSIIELSIHKISIYVFTLYIPLVIALTSALSVLTYKNIERPWIEFAKRKSLSRNDGKVKGAA</sequence>
<keyword evidence="1" id="KW-0812">Transmembrane</keyword>
<keyword evidence="3" id="KW-0808">Transferase</keyword>
<feature type="transmembrane region" description="Helical" evidence="1">
    <location>
        <begin position="335"/>
        <end position="357"/>
    </location>
</feature>
<name>A0A3S4MHI1_PSEFL</name>
<reference evidence="3 4" key="1">
    <citation type="submission" date="2018-12" db="EMBL/GenBank/DDBJ databases">
        <authorList>
            <consortium name="Pathogen Informatics"/>
        </authorList>
    </citation>
    <scope>NUCLEOTIDE SEQUENCE [LARGE SCALE GENOMIC DNA]</scope>
    <source>
        <strain evidence="3 4">NCTC10783</strain>
    </source>
</reference>